<proteinExistence type="predicted"/>
<dbReference type="SMART" id="SM00054">
    <property type="entry name" value="EFh"/>
    <property type="match status" value="4"/>
</dbReference>
<dbReference type="WBParaSite" id="maker-uti_cns_0047358-snap-gene-0.9-mRNA-1">
    <property type="protein sequence ID" value="maker-uti_cns_0047358-snap-gene-0.9-mRNA-1"/>
    <property type="gene ID" value="maker-uti_cns_0047358-snap-gene-0.9"/>
</dbReference>
<feature type="compositionally biased region" description="Basic residues" evidence="3">
    <location>
        <begin position="330"/>
        <end position="346"/>
    </location>
</feature>
<dbReference type="PANTHER" id="PTHR23048:SF0">
    <property type="entry name" value="CALMODULIN LIKE 3"/>
    <property type="match status" value="1"/>
</dbReference>
<dbReference type="AlphaFoldDB" id="A0A1I8JEM5"/>
<name>A0A1I8JEM5_9PLAT</name>
<evidence type="ECO:0000313" key="6">
    <source>
        <dbReference type="WBParaSite" id="maker-uti_cns_0047358-snap-gene-0.9-mRNA-1"/>
    </source>
</evidence>
<organism evidence="5 6">
    <name type="scientific">Macrostomum lignano</name>
    <dbReference type="NCBI Taxonomy" id="282301"/>
    <lineage>
        <taxon>Eukaryota</taxon>
        <taxon>Metazoa</taxon>
        <taxon>Spiralia</taxon>
        <taxon>Lophotrochozoa</taxon>
        <taxon>Platyhelminthes</taxon>
        <taxon>Rhabditophora</taxon>
        <taxon>Macrostomorpha</taxon>
        <taxon>Macrostomida</taxon>
        <taxon>Macrostomidae</taxon>
        <taxon>Macrostomum</taxon>
    </lineage>
</organism>
<dbReference type="GO" id="GO:0016460">
    <property type="term" value="C:myosin II complex"/>
    <property type="evidence" value="ECO:0007669"/>
    <property type="project" value="TreeGrafter"/>
</dbReference>
<keyword evidence="5" id="KW-1185">Reference proteome</keyword>
<evidence type="ECO:0000313" key="5">
    <source>
        <dbReference type="Proteomes" id="UP000095280"/>
    </source>
</evidence>
<keyword evidence="2" id="KW-0106">Calcium</keyword>
<dbReference type="FunFam" id="1.10.238.10:FF:000527">
    <property type="entry name" value="Calmodulin-3"/>
    <property type="match status" value="1"/>
</dbReference>
<dbReference type="CDD" id="cd00051">
    <property type="entry name" value="EFh"/>
    <property type="match status" value="2"/>
</dbReference>
<feature type="domain" description="EF-hand" evidence="4">
    <location>
        <begin position="83"/>
        <end position="118"/>
    </location>
</feature>
<dbReference type="GO" id="GO:0005509">
    <property type="term" value="F:calcium ion binding"/>
    <property type="evidence" value="ECO:0007669"/>
    <property type="project" value="InterPro"/>
</dbReference>
<dbReference type="Gene3D" id="1.10.238.10">
    <property type="entry name" value="EF-hand"/>
    <property type="match status" value="2"/>
</dbReference>
<evidence type="ECO:0000259" key="4">
    <source>
        <dbReference type="PROSITE" id="PS50222"/>
    </source>
</evidence>
<keyword evidence="1" id="KW-0677">Repeat</keyword>
<dbReference type="Proteomes" id="UP000095280">
    <property type="component" value="Unplaced"/>
</dbReference>
<dbReference type="Pfam" id="PF13499">
    <property type="entry name" value="EF-hand_7"/>
    <property type="match status" value="2"/>
</dbReference>
<evidence type="ECO:0000256" key="2">
    <source>
        <dbReference type="ARBA" id="ARBA00022837"/>
    </source>
</evidence>
<dbReference type="InterPro" id="IPR011992">
    <property type="entry name" value="EF-hand-dom_pair"/>
</dbReference>
<feature type="region of interest" description="Disordered" evidence="3">
    <location>
        <begin position="322"/>
        <end position="346"/>
    </location>
</feature>
<evidence type="ECO:0000256" key="1">
    <source>
        <dbReference type="ARBA" id="ARBA00022737"/>
    </source>
</evidence>
<accession>A0A1I8JEM5</accession>
<dbReference type="PROSITE" id="PS50222">
    <property type="entry name" value="EF_HAND_2"/>
    <property type="match status" value="3"/>
</dbReference>
<dbReference type="InterPro" id="IPR018247">
    <property type="entry name" value="EF_Hand_1_Ca_BS"/>
</dbReference>
<dbReference type="PROSITE" id="PS00018">
    <property type="entry name" value="EF_HAND_1"/>
    <property type="match status" value="3"/>
</dbReference>
<protein>
    <submittedName>
        <fullName evidence="6">Calmodulin</fullName>
    </submittedName>
</protein>
<evidence type="ECO:0000256" key="3">
    <source>
        <dbReference type="SAM" id="MobiDB-lite"/>
    </source>
</evidence>
<dbReference type="InterPro" id="IPR050230">
    <property type="entry name" value="CALM/Myosin/TropC-like"/>
</dbReference>
<dbReference type="PANTHER" id="PTHR23048">
    <property type="entry name" value="MYOSIN LIGHT CHAIN 1, 3"/>
    <property type="match status" value="1"/>
</dbReference>
<reference evidence="6" key="1">
    <citation type="submission" date="2016-11" db="UniProtKB">
        <authorList>
            <consortium name="WormBaseParasite"/>
        </authorList>
    </citation>
    <scope>IDENTIFICATION</scope>
</reference>
<dbReference type="InterPro" id="IPR002048">
    <property type="entry name" value="EF_hand_dom"/>
</dbReference>
<feature type="domain" description="EF-hand" evidence="4">
    <location>
        <begin position="46"/>
        <end position="81"/>
    </location>
</feature>
<sequence length="385" mass="43572">MADFTKFDQSLVAEYREAFALFDKDGDGCITTKELGRVMKSLGQNPTDAQLQDMVSEVDTDGNGSIEFSEFVTMMEKRKTEDEFVAEIEATFKVFDRDQDGFIGPAELRHVLGNLGVKITEQEAADMIAEADYNKDGVVLSSDFGLVQGVVQVPVENPRLAGARQTADDVVLSSRLLRRYKQADDTMRPRFSLVKWVSVSLLSSPTSLKAPSILGHVERNAVVQIAGTGQSKAVIEQTSPVLRTEHRVIRNQLIDESLPVVQVVVHSVEAGRAKVEQIPVVSRVVEFEGLLLLGHPVHKARHVLRSSRGRQSDGVVQRLYSGRQSDVRNERRRRRRSSSRRQSRRRWRRGRRRVRVAFRSREVYDEAHRHNGCREDERESDNISH</sequence>
<feature type="domain" description="EF-hand" evidence="4">
    <location>
        <begin position="10"/>
        <end position="45"/>
    </location>
</feature>
<dbReference type="SUPFAM" id="SSF47473">
    <property type="entry name" value="EF-hand"/>
    <property type="match status" value="1"/>
</dbReference>